<keyword evidence="6 8" id="KW-1133">Transmembrane helix</keyword>
<dbReference type="InterPro" id="IPR000522">
    <property type="entry name" value="ABC_transptr_permease_BtuC"/>
</dbReference>
<evidence type="ECO:0000256" key="6">
    <source>
        <dbReference type="ARBA" id="ARBA00022989"/>
    </source>
</evidence>
<evidence type="ECO:0000256" key="7">
    <source>
        <dbReference type="ARBA" id="ARBA00023136"/>
    </source>
</evidence>
<dbReference type="Gene3D" id="1.10.3470.10">
    <property type="entry name" value="ABC transporter involved in vitamin B12 uptake, BtuC"/>
    <property type="match status" value="1"/>
</dbReference>
<feature type="transmembrane region" description="Helical" evidence="8">
    <location>
        <begin position="127"/>
        <end position="148"/>
    </location>
</feature>
<evidence type="ECO:0000256" key="5">
    <source>
        <dbReference type="ARBA" id="ARBA00022692"/>
    </source>
</evidence>
<keyword evidence="5 8" id="KW-0812">Transmembrane</keyword>
<protein>
    <submittedName>
        <fullName evidence="9">Iron ABC transporter permease</fullName>
    </submittedName>
</protein>
<keyword evidence="7 8" id="KW-0472">Membrane</keyword>
<feature type="transmembrane region" description="Helical" evidence="8">
    <location>
        <begin position="12"/>
        <end position="33"/>
    </location>
</feature>
<dbReference type="CDD" id="cd06550">
    <property type="entry name" value="TM_ABC_iron-siderophores_like"/>
    <property type="match status" value="1"/>
</dbReference>
<evidence type="ECO:0000256" key="1">
    <source>
        <dbReference type="ARBA" id="ARBA00004651"/>
    </source>
</evidence>
<evidence type="ECO:0000256" key="2">
    <source>
        <dbReference type="ARBA" id="ARBA00007935"/>
    </source>
</evidence>
<feature type="transmembrane region" description="Helical" evidence="8">
    <location>
        <begin position="317"/>
        <end position="336"/>
    </location>
</feature>
<sequence>MDFLKKIKARYYIIFSVLILSTILVFGFCIGFGSVKIKLDEVFKILFNKVPNDNTFYDIVWDIRFPRALAALISGAALAVAGLLLQIFFKNPIVEPYVLGVSSGATLCVGLVMLGGVTFGFESISPFVLFASALIGSLLVMLVVVLFAGRVKSIITLLVIGLMVGYLCSSVTSILTAFADKERLQSFTLWRMGSFSGFTWRSIKVLIIMGIPATISSFFIVKPLNAFLLGEEYAKSMGVKIKGFRITIIVISSILASVVTAFAGPVAFIGLAVPHITRLIFKTSDNKVLIPGTILLGGVVTSICDLIARTIFAPVELPISAVTSIIGAPIVIFLILKRRTSL</sequence>
<feature type="transmembrane region" description="Helical" evidence="8">
    <location>
        <begin position="198"/>
        <end position="221"/>
    </location>
</feature>
<evidence type="ECO:0000256" key="8">
    <source>
        <dbReference type="SAM" id="Phobius"/>
    </source>
</evidence>
<evidence type="ECO:0000313" key="9">
    <source>
        <dbReference type="EMBL" id="MBD8046072.1"/>
    </source>
</evidence>
<feature type="transmembrane region" description="Helical" evidence="8">
    <location>
        <begin position="65"/>
        <end position="85"/>
    </location>
</feature>
<dbReference type="InterPro" id="IPR037294">
    <property type="entry name" value="ABC_BtuC-like"/>
</dbReference>
<evidence type="ECO:0000313" key="10">
    <source>
        <dbReference type="Proteomes" id="UP000627166"/>
    </source>
</evidence>
<evidence type="ECO:0000256" key="4">
    <source>
        <dbReference type="ARBA" id="ARBA00022475"/>
    </source>
</evidence>
<dbReference type="SUPFAM" id="SSF81345">
    <property type="entry name" value="ABC transporter involved in vitamin B12 uptake, BtuC"/>
    <property type="match status" value="1"/>
</dbReference>
<keyword evidence="3" id="KW-0813">Transport</keyword>
<feature type="transmembrane region" description="Helical" evidence="8">
    <location>
        <begin position="288"/>
        <end position="311"/>
    </location>
</feature>
<feature type="transmembrane region" description="Helical" evidence="8">
    <location>
        <begin position="97"/>
        <end position="121"/>
    </location>
</feature>
<dbReference type="PANTHER" id="PTHR30472">
    <property type="entry name" value="FERRIC ENTEROBACTIN TRANSPORT SYSTEM PERMEASE PROTEIN"/>
    <property type="match status" value="1"/>
</dbReference>
<comment type="subcellular location">
    <subcellularLocation>
        <location evidence="1">Cell membrane</location>
        <topology evidence="1">Multi-pass membrane protein</topology>
    </subcellularLocation>
</comment>
<organism evidence="9 10">
    <name type="scientific">Clostridium faecium</name>
    <dbReference type="NCBI Taxonomy" id="2762223"/>
    <lineage>
        <taxon>Bacteria</taxon>
        <taxon>Bacillati</taxon>
        <taxon>Bacillota</taxon>
        <taxon>Clostridia</taxon>
        <taxon>Eubacteriales</taxon>
        <taxon>Clostridiaceae</taxon>
        <taxon>Clostridium</taxon>
    </lineage>
</organism>
<gene>
    <name evidence="9" type="ORF">H9637_03265</name>
</gene>
<dbReference type="EMBL" id="JACSQB010000027">
    <property type="protein sequence ID" value="MBD8046072.1"/>
    <property type="molecule type" value="Genomic_DNA"/>
</dbReference>
<accession>A0ABR8YPA2</accession>
<dbReference type="Proteomes" id="UP000627166">
    <property type="component" value="Unassembled WGS sequence"/>
</dbReference>
<reference evidence="9 10" key="1">
    <citation type="submission" date="2020-08" db="EMBL/GenBank/DDBJ databases">
        <title>A Genomic Blueprint of the Chicken Gut Microbiome.</title>
        <authorList>
            <person name="Gilroy R."/>
            <person name="Ravi A."/>
            <person name="Getino M."/>
            <person name="Pursley I."/>
            <person name="Horton D.L."/>
            <person name="Alikhan N.-F."/>
            <person name="Baker D."/>
            <person name="Gharbi K."/>
            <person name="Hall N."/>
            <person name="Watson M."/>
            <person name="Adriaenssens E.M."/>
            <person name="Foster-Nyarko E."/>
            <person name="Jarju S."/>
            <person name="Secka A."/>
            <person name="Antonio M."/>
            <person name="Oren A."/>
            <person name="Chaudhuri R."/>
            <person name="La Ragione R.M."/>
            <person name="Hildebrand F."/>
            <person name="Pallen M.J."/>
        </authorList>
    </citation>
    <scope>NUCLEOTIDE SEQUENCE [LARGE SCALE GENOMIC DNA]</scope>
    <source>
        <strain evidence="9 10">N37</strain>
    </source>
</reference>
<dbReference type="RefSeq" id="WP_191739048.1">
    <property type="nucleotide sequence ID" value="NZ_JACSQB010000027.1"/>
</dbReference>
<evidence type="ECO:0000256" key="3">
    <source>
        <dbReference type="ARBA" id="ARBA00022448"/>
    </source>
</evidence>
<keyword evidence="4" id="KW-1003">Cell membrane</keyword>
<proteinExistence type="inferred from homology"/>
<feature type="transmembrane region" description="Helical" evidence="8">
    <location>
        <begin position="242"/>
        <end position="259"/>
    </location>
</feature>
<name>A0ABR8YPA2_9CLOT</name>
<dbReference type="Pfam" id="PF01032">
    <property type="entry name" value="FecCD"/>
    <property type="match status" value="1"/>
</dbReference>
<feature type="transmembrane region" description="Helical" evidence="8">
    <location>
        <begin position="155"/>
        <end position="178"/>
    </location>
</feature>
<dbReference type="PANTHER" id="PTHR30472:SF41">
    <property type="entry name" value="TRANSPORT SYSTEM PERMEASE PROTEIN"/>
    <property type="match status" value="1"/>
</dbReference>
<comment type="caution">
    <text evidence="9">The sequence shown here is derived from an EMBL/GenBank/DDBJ whole genome shotgun (WGS) entry which is preliminary data.</text>
</comment>
<keyword evidence="10" id="KW-1185">Reference proteome</keyword>
<comment type="similarity">
    <text evidence="2">Belongs to the binding-protein-dependent transport system permease family. FecCD subfamily.</text>
</comment>